<dbReference type="InterPro" id="IPR036305">
    <property type="entry name" value="RGS_sf"/>
</dbReference>
<name>A0AAW2YUJ8_9EUKA</name>
<accession>A0AAW2YUJ8</accession>
<dbReference type="Pfam" id="PF00615">
    <property type="entry name" value="RGS"/>
    <property type="match status" value="1"/>
</dbReference>
<organism evidence="3 4">
    <name type="scientific">Acrasis kona</name>
    <dbReference type="NCBI Taxonomy" id="1008807"/>
    <lineage>
        <taxon>Eukaryota</taxon>
        <taxon>Discoba</taxon>
        <taxon>Heterolobosea</taxon>
        <taxon>Tetramitia</taxon>
        <taxon>Eutetramitia</taxon>
        <taxon>Acrasidae</taxon>
        <taxon>Acrasis</taxon>
    </lineage>
</organism>
<keyword evidence="1" id="KW-1133">Transmembrane helix</keyword>
<dbReference type="InterPro" id="IPR044926">
    <property type="entry name" value="RGS_subdomain_2"/>
</dbReference>
<evidence type="ECO:0000256" key="1">
    <source>
        <dbReference type="SAM" id="Phobius"/>
    </source>
</evidence>
<dbReference type="SMART" id="SM00315">
    <property type="entry name" value="RGS"/>
    <property type="match status" value="1"/>
</dbReference>
<feature type="transmembrane region" description="Helical" evidence="1">
    <location>
        <begin position="304"/>
        <end position="326"/>
    </location>
</feature>
<dbReference type="AlphaFoldDB" id="A0AAW2YUJ8"/>
<evidence type="ECO:0000313" key="3">
    <source>
        <dbReference type="EMBL" id="KAL0479872.1"/>
    </source>
</evidence>
<comment type="caution">
    <text evidence="3">The sequence shown here is derived from an EMBL/GenBank/DDBJ whole genome shotgun (WGS) entry which is preliminary data.</text>
</comment>
<gene>
    <name evidence="3" type="ORF">AKO1_007383</name>
</gene>
<evidence type="ECO:0000259" key="2">
    <source>
        <dbReference type="PROSITE" id="PS50132"/>
    </source>
</evidence>
<evidence type="ECO:0000313" key="4">
    <source>
        <dbReference type="Proteomes" id="UP001431209"/>
    </source>
</evidence>
<dbReference type="Gene3D" id="1.10.167.10">
    <property type="entry name" value="Regulator of G-protein Signalling 4, domain 2"/>
    <property type="match status" value="1"/>
</dbReference>
<reference evidence="3 4" key="1">
    <citation type="submission" date="2024-03" db="EMBL/GenBank/DDBJ databases">
        <title>The Acrasis kona genome and developmental transcriptomes reveal deep origins of eukaryotic multicellular pathways.</title>
        <authorList>
            <person name="Sheikh S."/>
            <person name="Fu C.-J."/>
            <person name="Brown M.W."/>
            <person name="Baldauf S.L."/>
        </authorList>
    </citation>
    <scope>NUCLEOTIDE SEQUENCE [LARGE SCALE GENOMIC DNA]</scope>
    <source>
        <strain evidence="3 4">ATCC MYA-3509</strain>
    </source>
</reference>
<dbReference type="SUPFAM" id="SSF48097">
    <property type="entry name" value="Regulator of G-protein signaling, RGS"/>
    <property type="match status" value="1"/>
</dbReference>
<dbReference type="Proteomes" id="UP001431209">
    <property type="component" value="Unassembled WGS sequence"/>
</dbReference>
<dbReference type="PROSITE" id="PS50132">
    <property type="entry name" value="RGS"/>
    <property type="match status" value="1"/>
</dbReference>
<sequence>MMLVLVVTFLALIFIFVGIIVGVFYSSFQKAELNNATDALQRVFSALYSELFNKQGILQGYAIWDITFNAVNAYNNGDPNAQSIGNEYVTAQLPQIYLQQTAIDFVLIYGINGSLILSTALPDAVIPTDMITIDTLNNPSTKAFTDPYYSSAGFLWQKNTLVMLLFSAITPTNQTTSIGMMVFGKTVTTNYIYDMASRVQLCLTLLNAQDNKIYNSFERFLSNVDPIKINVTSYSSWTNNKAFLLEPLDNSNDQNGRRCWQQEGYSGSRYASYGLLGNFFGNKSVIVRADIDRSVTQVLGVNGIVISTCVLTATTIFASIVVMVFMEWKVLFPLMRLAKFLRRVTQEKLLSERICSLYKTNNDEIGAVMKCVDYMLESLDNATTKIKSVLDRTMMEEMRAKAIMNSSKDLIIVILSDGSINLVNEFFLSLFQYTSSKQVEGVINISQILPLEMNVLIELSKSRKEKNCNMVDQFGKKIPVSLSVTQTAISLNEETVDAYVIVARSTSDQIEMMKKLKVYQQESEFDQMWNNPQQRQKFIEYCNSEMNAEMVLFLCAVKEYKTLVKAADRIEKQLEITDLFLKESSKYQLNLSGDVMNSHVAKIRDGYAQVGLFDDLEDFVRLVIMSDQWFRYTSSCSELSSTQTK</sequence>
<dbReference type="InterPro" id="IPR007892">
    <property type="entry name" value="CHASE4"/>
</dbReference>
<dbReference type="EMBL" id="JAOPGA020000605">
    <property type="protein sequence ID" value="KAL0479872.1"/>
    <property type="molecule type" value="Genomic_DNA"/>
</dbReference>
<dbReference type="Gene3D" id="6.10.340.10">
    <property type="match status" value="1"/>
</dbReference>
<dbReference type="InterPro" id="IPR016137">
    <property type="entry name" value="RGS"/>
</dbReference>
<feature type="domain" description="RGS" evidence="2">
    <location>
        <begin position="524"/>
        <end position="635"/>
    </location>
</feature>
<keyword evidence="1" id="KW-0472">Membrane</keyword>
<protein>
    <recommendedName>
        <fullName evidence="2">RGS domain-containing protein</fullName>
    </recommendedName>
</protein>
<keyword evidence="4" id="KW-1185">Reference proteome</keyword>
<keyword evidence="1" id="KW-0812">Transmembrane</keyword>
<proteinExistence type="predicted"/>
<dbReference type="Pfam" id="PF05228">
    <property type="entry name" value="CHASE4"/>
    <property type="match status" value="1"/>
</dbReference>
<dbReference type="Gene3D" id="3.30.450.20">
    <property type="entry name" value="PAS domain"/>
    <property type="match status" value="1"/>
</dbReference>